<evidence type="ECO:0000256" key="3">
    <source>
        <dbReference type="ARBA" id="ARBA00022729"/>
    </source>
</evidence>
<keyword evidence="3" id="KW-0732">Signal</keyword>
<evidence type="ECO:0000259" key="5">
    <source>
        <dbReference type="PROSITE" id="PS50184"/>
    </source>
</evidence>
<protein>
    <recommendedName>
        <fullName evidence="5">VWFC domain-containing protein</fullName>
    </recommendedName>
</protein>
<dbReference type="InterPro" id="IPR001007">
    <property type="entry name" value="VWF_dom"/>
</dbReference>
<feature type="domain" description="VWFC" evidence="5">
    <location>
        <begin position="112"/>
        <end position="173"/>
    </location>
</feature>
<keyword evidence="7" id="KW-1185">Reference proteome</keyword>
<dbReference type="EMBL" id="JARQZJ010000098">
    <property type="protein sequence ID" value="KAK9886124.1"/>
    <property type="molecule type" value="Genomic_DNA"/>
</dbReference>
<gene>
    <name evidence="6" type="ORF">WA026_014910</name>
</gene>
<proteinExistence type="predicted"/>
<dbReference type="GO" id="GO:0005576">
    <property type="term" value="C:extracellular region"/>
    <property type="evidence" value="ECO:0007669"/>
    <property type="project" value="UniProtKB-SubCell"/>
</dbReference>
<dbReference type="Proteomes" id="UP001431783">
    <property type="component" value="Unassembled WGS sequence"/>
</dbReference>
<dbReference type="InterPro" id="IPR052424">
    <property type="entry name" value="Kielin_Chordin-BMP_Reg"/>
</dbReference>
<dbReference type="Gene3D" id="2.10.70.10">
    <property type="entry name" value="Complement Module, domain 1"/>
    <property type="match status" value="1"/>
</dbReference>
<evidence type="ECO:0000256" key="2">
    <source>
        <dbReference type="ARBA" id="ARBA00022525"/>
    </source>
</evidence>
<feature type="region of interest" description="Disordered" evidence="4">
    <location>
        <begin position="478"/>
        <end position="523"/>
    </location>
</feature>
<evidence type="ECO:0000313" key="7">
    <source>
        <dbReference type="Proteomes" id="UP001431783"/>
    </source>
</evidence>
<feature type="compositionally biased region" description="Low complexity" evidence="4">
    <location>
        <begin position="508"/>
        <end position="517"/>
    </location>
</feature>
<dbReference type="PANTHER" id="PTHR46698:SF4">
    <property type="entry name" value="CROSSVEINLESS 2"/>
    <property type="match status" value="1"/>
</dbReference>
<keyword evidence="2" id="KW-0964">Secreted</keyword>
<evidence type="ECO:0000256" key="1">
    <source>
        <dbReference type="ARBA" id="ARBA00004613"/>
    </source>
</evidence>
<evidence type="ECO:0000256" key="4">
    <source>
        <dbReference type="SAM" id="MobiDB-lite"/>
    </source>
</evidence>
<comment type="subcellular location">
    <subcellularLocation>
        <location evidence="1">Secreted</location>
    </subcellularLocation>
</comment>
<dbReference type="AlphaFoldDB" id="A0AAW1V2M4"/>
<dbReference type="SUPFAM" id="SSF57603">
    <property type="entry name" value="FnI-like domain"/>
    <property type="match status" value="2"/>
</dbReference>
<comment type="caution">
    <text evidence="6">The sequence shown here is derived from an EMBL/GenBank/DDBJ whole genome shotgun (WGS) entry which is preliminary data.</text>
</comment>
<evidence type="ECO:0000313" key="6">
    <source>
        <dbReference type="EMBL" id="KAK9886124.1"/>
    </source>
</evidence>
<dbReference type="PANTHER" id="PTHR46698">
    <property type="entry name" value="CROSSVEINLESS 2"/>
    <property type="match status" value="1"/>
</dbReference>
<dbReference type="PROSITE" id="PS50184">
    <property type="entry name" value="VWFC_2"/>
    <property type="match status" value="1"/>
</dbReference>
<reference evidence="6 7" key="1">
    <citation type="submission" date="2023-03" db="EMBL/GenBank/DDBJ databases">
        <title>Genome insight into feeding habits of ladybird beetles.</title>
        <authorList>
            <person name="Li H.-S."/>
            <person name="Huang Y.-H."/>
            <person name="Pang H."/>
        </authorList>
    </citation>
    <scope>NUCLEOTIDE SEQUENCE [LARGE SCALE GENOMIC DNA]</scope>
    <source>
        <strain evidence="6">SYSU_2023b</strain>
        <tissue evidence="6">Whole body</tissue>
    </source>
</reference>
<sequence length="918" mass="101938">MKSRQCGVIIGSLAYFIVISNNVNAGPASRRLAREIYPEVEQENDSSQSQVCVIGDVVYGWYETIPAELPCFKCRCEPPRALCQIMQCKRQKLGCKMVHRPNQCCPDYQCECEYNNKKYSNGERLGTLPGDECKVCYCRGGEIKCTDVSCYIRNDCEGKRVPGQCCPKYDHCPIRDHLERMATSVPNANSSLNYIGEDIITTPPKDQTTSINHVSNQFQIENDSEIDALDPKKVSSVFIPQDAYPKVFGAELITTPSKDQTINHGSYQFQIENDSGIDALDPKNVSSVIIPRDAYQNVFGDSKIDSTSNLPMNLQTVEDKVDAIKNKSNNGKENTEDSINDLLASDSDAEPSEIEEVIHNPPPVIRIGDNLLFLRKNEFVNEKDASSTPTSIITLIGAEGLQRGGLEEVVENISNVENSENFYPAYTPEEEANDLSSESSSHILSLVKKKKKPTTESTTAVPFSTASTTNINVLTSEITQSSSPPIISSSPPSAETISQINTEEHSSTDTAYSSSPSHHTGNIELDLEQNPAYPTLPDIITMNMNADEEWIRVDSGSDVNQSISTEKINIKESRILPTILEIRNNKTLPNNVTNINWLKLIHPNDTSTTKTLPNINADSITANSYTSIETEENVEVSDETTAPMVDSSTSTEWEEIITSTDSQLNPQIETVEDAEAFNISEHDQVTQMTSKENVRSVEAVEISGEYSGESVTPKETNTAAFASIENASVEEEKRDSEVNDMLFVKEYTVDLSNDEEKIKSVTKQNSTNFFDVEIINTTELEKNSPSKRIHENLPTPEKIVLTNKTIHKRENHQQEVDEAVFAELQQELGIGSTEKPKSSKEEELEAKKIFQELLEETSTTKSQNANAHKTKDSEALEKLTQALTKLALKNTQSLDIGALSVLKDFFASQYKAYESKEP</sequence>
<accession>A0AAW1V2M4</accession>
<feature type="compositionally biased region" description="Low complexity" evidence="4">
    <location>
        <begin position="478"/>
        <end position="499"/>
    </location>
</feature>
<name>A0AAW1V2M4_9CUCU</name>
<organism evidence="6 7">
    <name type="scientific">Henosepilachna vigintioctopunctata</name>
    <dbReference type="NCBI Taxonomy" id="420089"/>
    <lineage>
        <taxon>Eukaryota</taxon>
        <taxon>Metazoa</taxon>
        <taxon>Ecdysozoa</taxon>
        <taxon>Arthropoda</taxon>
        <taxon>Hexapoda</taxon>
        <taxon>Insecta</taxon>
        <taxon>Pterygota</taxon>
        <taxon>Neoptera</taxon>
        <taxon>Endopterygota</taxon>
        <taxon>Coleoptera</taxon>
        <taxon>Polyphaga</taxon>
        <taxon>Cucujiformia</taxon>
        <taxon>Coccinelloidea</taxon>
        <taxon>Coccinellidae</taxon>
        <taxon>Epilachninae</taxon>
        <taxon>Epilachnini</taxon>
        <taxon>Henosepilachna</taxon>
    </lineage>
</organism>